<dbReference type="SUPFAM" id="SSF52242">
    <property type="entry name" value="Cobalamin (vitamin B12)-binding domain"/>
    <property type="match status" value="1"/>
</dbReference>
<dbReference type="WBParaSite" id="Hba_01667">
    <property type="protein sequence ID" value="Hba_01667"/>
    <property type="gene ID" value="Hba_01667"/>
</dbReference>
<dbReference type="GO" id="GO:0019678">
    <property type="term" value="P:propionate metabolic process, methylmalonyl pathway"/>
    <property type="evidence" value="ECO:0007669"/>
    <property type="project" value="TreeGrafter"/>
</dbReference>
<dbReference type="Proteomes" id="UP000095283">
    <property type="component" value="Unplaced"/>
</dbReference>
<keyword evidence="1" id="KW-1185">Reference proteome</keyword>
<dbReference type="PANTHER" id="PTHR48101:SF4">
    <property type="entry name" value="METHYLMALONYL-COA MUTASE, MITOCHONDRIAL"/>
    <property type="match status" value="1"/>
</dbReference>
<protein>
    <submittedName>
        <fullName evidence="2">B12-binding domain-containing protein</fullName>
    </submittedName>
</protein>
<name>A0A1I7WAG4_HETBA</name>
<dbReference type="InterPro" id="IPR036724">
    <property type="entry name" value="Cobalamin-bd_sf"/>
</dbReference>
<evidence type="ECO:0000313" key="1">
    <source>
        <dbReference type="Proteomes" id="UP000095283"/>
    </source>
</evidence>
<dbReference type="GO" id="GO:0004494">
    <property type="term" value="F:methylmalonyl-CoA mutase activity"/>
    <property type="evidence" value="ECO:0007669"/>
    <property type="project" value="TreeGrafter"/>
</dbReference>
<dbReference type="GO" id="GO:0046872">
    <property type="term" value="F:metal ion binding"/>
    <property type="evidence" value="ECO:0007669"/>
    <property type="project" value="InterPro"/>
</dbReference>
<dbReference type="GO" id="GO:0031419">
    <property type="term" value="F:cobalamin binding"/>
    <property type="evidence" value="ECO:0007669"/>
    <property type="project" value="InterPro"/>
</dbReference>
<dbReference type="GO" id="GO:0005739">
    <property type="term" value="C:mitochondrion"/>
    <property type="evidence" value="ECO:0007669"/>
    <property type="project" value="TreeGrafter"/>
</dbReference>
<evidence type="ECO:0000313" key="2">
    <source>
        <dbReference type="WBParaSite" id="Hba_01667"/>
    </source>
</evidence>
<reference evidence="2" key="1">
    <citation type="submission" date="2016-11" db="UniProtKB">
        <authorList>
            <consortium name="WormBaseParasite"/>
        </authorList>
    </citation>
    <scope>IDENTIFICATION</scope>
</reference>
<dbReference type="AlphaFoldDB" id="A0A1I7WAG4"/>
<accession>A0A1I7WAG4</accession>
<organism evidence="1 2">
    <name type="scientific">Heterorhabditis bacteriophora</name>
    <name type="common">Entomopathogenic nematode worm</name>
    <dbReference type="NCBI Taxonomy" id="37862"/>
    <lineage>
        <taxon>Eukaryota</taxon>
        <taxon>Metazoa</taxon>
        <taxon>Ecdysozoa</taxon>
        <taxon>Nematoda</taxon>
        <taxon>Chromadorea</taxon>
        <taxon>Rhabditida</taxon>
        <taxon>Rhabditina</taxon>
        <taxon>Rhabditomorpha</taxon>
        <taxon>Strongyloidea</taxon>
        <taxon>Heterorhabditidae</taxon>
        <taxon>Heterorhabditis</taxon>
    </lineage>
</organism>
<dbReference type="PANTHER" id="PTHR48101">
    <property type="entry name" value="METHYLMALONYL-COA MUTASE, MITOCHONDRIAL-RELATED"/>
    <property type="match status" value="1"/>
</dbReference>
<sequence>MQRGKLFYNFMLSIFNTFLSYRDILVVAGGVIPPQDYDALYKAGVGLIFGPGTRLPACANQVMQNRSSIRYYDCNYILYFSNEIDNECFIGLGKTRGSIGEADCSPINITRVDRHELNCFK</sequence>
<dbReference type="Gene3D" id="3.40.50.280">
    <property type="entry name" value="Cobalamin-binding domain"/>
    <property type="match status" value="1"/>
</dbReference>
<proteinExistence type="predicted"/>